<comment type="caution">
    <text evidence="1">The sequence shown here is derived from an EMBL/GenBank/DDBJ whole genome shotgun (WGS) entry which is preliminary data.</text>
</comment>
<dbReference type="AlphaFoldDB" id="A0A553NB06"/>
<keyword evidence="2" id="KW-1185">Reference proteome</keyword>
<dbReference type="OMA" id="GATWANC"/>
<gene>
    <name evidence="1" type="ORF">TCAL_09690</name>
</gene>
<protein>
    <recommendedName>
        <fullName evidence="3">Glycosyl transferase 64 domain-containing protein</fullName>
    </recommendedName>
</protein>
<name>A0A553NB06_TIGCA</name>
<organism evidence="1 2">
    <name type="scientific">Tigriopus californicus</name>
    <name type="common">Marine copepod</name>
    <dbReference type="NCBI Taxonomy" id="6832"/>
    <lineage>
        <taxon>Eukaryota</taxon>
        <taxon>Metazoa</taxon>
        <taxon>Ecdysozoa</taxon>
        <taxon>Arthropoda</taxon>
        <taxon>Crustacea</taxon>
        <taxon>Multicrustacea</taxon>
        <taxon>Hexanauplia</taxon>
        <taxon>Copepoda</taxon>
        <taxon>Harpacticoida</taxon>
        <taxon>Harpacticidae</taxon>
        <taxon>Tigriopus</taxon>
    </lineage>
</organism>
<sequence>MAVCYSSNTLYHGKKHYPYTYALLLSTDLWLQLTDHSILVTIVHNETDPSDELQQYAAKLNNSNRVQIVLVENGSMDCPLKSQIIRLIPPPKAWLRPNDLYVTSDVDAFPMVPSIFEVLRSNHKIWIFQYQHTLMRTDTLPISFIAMRVHLWRDLLIQNSSESLVSHFGSILNWAQDTWGFDQDIVSRVILSSKLCTLPKDHGLYPRLRIPIPKKQINDTATCFHGATWANCNKGTPTLAHVCKWWHFYPSDSQGV</sequence>
<feature type="non-terminal residue" evidence="1">
    <location>
        <position position="256"/>
    </location>
</feature>
<evidence type="ECO:0000313" key="1">
    <source>
        <dbReference type="EMBL" id="TRY62624.1"/>
    </source>
</evidence>
<accession>A0A553NB06</accession>
<proteinExistence type="predicted"/>
<reference evidence="1 2" key="1">
    <citation type="journal article" date="2018" name="Nat. Ecol. Evol.">
        <title>Genomic signatures of mitonuclear coevolution across populations of Tigriopus californicus.</title>
        <authorList>
            <person name="Barreto F.S."/>
            <person name="Watson E.T."/>
            <person name="Lima T.G."/>
            <person name="Willett C.S."/>
            <person name="Edmands S."/>
            <person name="Li W."/>
            <person name="Burton R.S."/>
        </authorList>
    </citation>
    <scope>NUCLEOTIDE SEQUENCE [LARGE SCALE GENOMIC DNA]</scope>
    <source>
        <strain evidence="1 2">San Diego</strain>
    </source>
</reference>
<dbReference type="EMBL" id="VCGU01000458">
    <property type="protein sequence ID" value="TRY62624.1"/>
    <property type="molecule type" value="Genomic_DNA"/>
</dbReference>
<dbReference type="Proteomes" id="UP000318571">
    <property type="component" value="Chromosome 10"/>
</dbReference>
<evidence type="ECO:0008006" key="3">
    <source>
        <dbReference type="Google" id="ProtNLM"/>
    </source>
</evidence>
<evidence type="ECO:0000313" key="2">
    <source>
        <dbReference type="Proteomes" id="UP000318571"/>
    </source>
</evidence>